<evidence type="ECO:0000313" key="1">
    <source>
        <dbReference type="EMBL" id="JAC16621.1"/>
    </source>
</evidence>
<proteinExistence type="evidence at transcript level"/>
<dbReference type="EMBL" id="GBBI01002091">
    <property type="protein sequence ID" value="JAC16621.1"/>
    <property type="molecule type" value="mRNA"/>
</dbReference>
<dbReference type="AlphaFoldDB" id="A0A023F519"/>
<protein>
    <submittedName>
        <fullName evidence="1">Putative secreted protein</fullName>
    </submittedName>
</protein>
<organism evidence="1">
    <name type="scientific">Triatoma infestans</name>
    <name type="common">Assassin bug</name>
    <dbReference type="NCBI Taxonomy" id="30076"/>
    <lineage>
        <taxon>Eukaryota</taxon>
        <taxon>Metazoa</taxon>
        <taxon>Ecdysozoa</taxon>
        <taxon>Arthropoda</taxon>
        <taxon>Hexapoda</taxon>
        <taxon>Insecta</taxon>
        <taxon>Pterygota</taxon>
        <taxon>Neoptera</taxon>
        <taxon>Paraneoptera</taxon>
        <taxon>Hemiptera</taxon>
        <taxon>Heteroptera</taxon>
        <taxon>Panheteroptera</taxon>
        <taxon>Cimicomorpha</taxon>
        <taxon>Reduviidae</taxon>
        <taxon>Triatominae</taxon>
        <taxon>Triatoma</taxon>
    </lineage>
</organism>
<feature type="non-terminal residue" evidence="1">
    <location>
        <position position="67"/>
    </location>
</feature>
<reference evidence="1" key="1">
    <citation type="journal article" date="2014" name="PLoS Negl. Trop. Dis.">
        <title>An updated insight into the Sialotranscriptome of Triatoma infestans: developmental stage and geographic variations.</title>
        <authorList>
            <person name="Schwarz A."/>
            <person name="Medrano-Mercado N."/>
            <person name="Schaub G.A."/>
            <person name="Struchiner C.J."/>
            <person name="Bargues M.D."/>
            <person name="Levy M.Z."/>
            <person name="Ribeiro J.M."/>
        </authorList>
    </citation>
    <scope>NUCLEOTIDE SEQUENCE</scope>
    <source>
        <strain evidence="1">Chile</strain>
        <tissue evidence="1">Salivary glands</tissue>
    </source>
</reference>
<accession>A0A023F519</accession>
<name>A0A023F519_TRIIF</name>
<sequence length="67" mass="7970">MLLLLLDLLYVQFANLIMYYYSKRKSCECPTLDFFIYIIWCTLSEIKKVNFLLFSVSATPNTEWSSQ</sequence>